<protein>
    <submittedName>
        <fullName evidence="1">Uncharacterized protein</fullName>
    </submittedName>
</protein>
<organism evidence="1 2">
    <name type="scientific">Adhaeribacter rhizoryzae</name>
    <dbReference type="NCBI Taxonomy" id="2607907"/>
    <lineage>
        <taxon>Bacteria</taxon>
        <taxon>Pseudomonadati</taxon>
        <taxon>Bacteroidota</taxon>
        <taxon>Cytophagia</taxon>
        <taxon>Cytophagales</taxon>
        <taxon>Hymenobacteraceae</taxon>
        <taxon>Adhaeribacter</taxon>
    </lineage>
</organism>
<sequence length="231" mass="26311">MLLTPDKKTVKSDTDIRSWVDNAFQKLSKATSIVEVELIPDTLKILPQNKLSTESYPEIKYSLTLEEIQDLKRSGLLEENNTFSTDLSAADLDPVAKLLYAIAWKNGDLQKVKHIVAGVLNCKDADTHDREEGIVFYQFGRYLTKTPGEPIIDQHVLRAFGISQTDDLSEIKRLRKLSVFTKKENKLIKAYKDWLQAGKGLQESLRQEEGYTYHLDKLLFAIGKTIKLNKP</sequence>
<evidence type="ECO:0000313" key="2">
    <source>
        <dbReference type="Proteomes" id="UP000323426"/>
    </source>
</evidence>
<accession>A0A5M6D6G3</accession>
<dbReference type="EMBL" id="VWSF01000018">
    <property type="protein sequence ID" value="KAA5542326.1"/>
    <property type="molecule type" value="Genomic_DNA"/>
</dbReference>
<comment type="caution">
    <text evidence="1">The sequence shown here is derived from an EMBL/GenBank/DDBJ whole genome shotgun (WGS) entry which is preliminary data.</text>
</comment>
<dbReference type="Proteomes" id="UP000323426">
    <property type="component" value="Unassembled WGS sequence"/>
</dbReference>
<name>A0A5M6D6G3_9BACT</name>
<dbReference type="AlphaFoldDB" id="A0A5M6D6G3"/>
<reference evidence="1 2" key="1">
    <citation type="submission" date="2019-09" db="EMBL/GenBank/DDBJ databases">
        <title>Genome sequence and assembly of Adhaeribacter sp.</title>
        <authorList>
            <person name="Chhetri G."/>
        </authorList>
    </citation>
    <scope>NUCLEOTIDE SEQUENCE [LARGE SCALE GENOMIC DNA]</scope>
    <source>
        <strain evidence="1 2">DK36</strain>
    </source>
</reference>
<keyword evidence="2" id="KW-1185">Reference proteome</keyword>
<proteinExistence type="predicted"/>
<gene>
    <name evidence="1" type="ORF">F0145_19035</name>
</gene>
<dbReference type="RefSeq" id="WP_150090912.1">
    <property type="nucleotide sequence ID" value="NZ_VWSF01000018.1"/>
</dbReference>
<evidence type="ECO:0000313" key="1">
    <source>
        <dbReference type="EMBL" id="KAA5542326.1"/>
    </source>
</evidence>